<keyword evidence="3" id="KW-1185">Reference proteome</keyword>
<dbReference type="RefSeq" id="XP_022464007.1">
    <property type="nucleotide sequence ID" value="XM_022607408.1"/>
</dbReference>
<dbReference type="HOGENOM" id="CLU_446219_0_0_1"/>
<evidence type="ECO:0008006" key="4">
    <source>
        <dbReference type="Google" id="ProtNLM"/>
    </source>
</evidence>
<evidence type="ECO:0000313" key="3">
    <source>
        <dbReference type="Proteomes" id="UP000006310"/>
    </source>
</evidence>
<feature type="region of interest" description="Disordered" evidence="1">
    <location>
        <begin position="553"/>
        <end position="574"/>
    </location>
</feature>
<reference evidence="2 3" key="1">
    <citation type="journal article" date="2011" name="Proc. Natl. Acad. Sci. U.S.A.">
        <title>Evolutionary erosion of yeast sex chromosomes by mating-type switching accidents.</title>
        <authorList>
            <person name="Gordon J.L."/>
            <person name="Armisen D."/>
            <person name="Proux-Wera E."/>
            <person name="Oheigeartaigh S.S."/>
            <person name="Byrne K.P."/>
            <person name="Wolfe K.H."/>
        </authorList>
    </citation>
    <scope>NUCLEOTIDE SEQUENCE [LARGE SCALE GENOMIC DNA]</scope>
    <source>
        <strain evidence="3">ATCC MYA-139 / BCRC 22969 / CBS 8797 / CCRC 22969 / KCTC 17520 / NBRC 10181 / NCYC 3082</strain>
    </source>
</reference>
<sequence length="612" mass="62994">MDVGSKDPYTQLTLYIKPSASIPLPFVNNGIVIATGISKLIDGTAISASNGKAISLDGDIQGTGIIKVTNTVLEFRQVMNFAETLEMEDSALKFSSQTLLSVKVHGLSSSIVIPPSQVPLESWNVTMQDHEIILGLPGYVEKLYGITDLDNRIVPCEVRLSEGTLISGGASTAVAVITFDMQDTPEPVTTTKVPSGGATVREVTSYSIGMTNGACNIGSTVYATTFSRMPSSSVSRHSSSASSLKQSSSGISLTSSAIVSSADHHISSASHPASGSSHSSSSTGRSDSSVYGSSSFAPSSVTESSTTVKPSSSVSLSPTSSYHASLTGVPSLDPDQRSKSTHVSFSVSSKSGKKTVSSTSHRVVPSSSDAVSSQSRSRSTNSGYSNRTISETFTARRSTTAEETSLIEPTGKSRSGTEVSKTTTEVGEPTESSKRPAGSFGTETETTTLYTKVTSTVVVCDYTTSKSNEELVATRTTFPVGSTPVNIKGEFHTTTIIVASCTGGCEVGATAPGRLTKTASKGTGAGVNTAEQTTNGNGKQTTKFSIATSTVATGTSRGVQPTPSAGEFFPGGATPTRSTTTAGVSIYGGGASSLNSSLSFSVMFAVFLLGVL</sequence>
<reference evidence="3" key="2">
    <citation type="submission" date="2012-08" db="EMBL/GenBank/DDBJ databases">
        <title>Genome sequence of Kazachstania naganishii.</title>
        <authorList>
            <person name="Gordon J.L."/>
            <person name="Armisen D."/>
            <person name="Proux-Wera E."/>
            <person name="OhEigeartaigh S.S."/>
            <person name="Byrne K.P."/>
            <person name="Wolfe K.H."/>
        </authorList>
    </citation>
    <scope>NUCLEOTIDE SEQUENCE [LARGE SCALE GENOMIC DNA]</scope>
    <source>
        <strain evidence="3">ATCC MYA-139 / BCRC 22969 / CBS 8797 / CCRC 22969 / KCTC 17520 / NBRC 10181 / NCYC 3082</strain>
    </source>
</reference>
<feature type="compositionally biased region" description="Polar residues" evidence="1">
    <location>
        <begin position="553"/>
        <end position="563"/>
    </location>
</feature>
<feature type="compositionally biased region" description="Low complexity" evidence="1">
    <location>
        <begin position="263"/>
        <end position="321"/>
    </location>
</feature>
<evidence type="ECO:0000256" key="1">
    <source>
        <dbReference type="SAM" id="MobiDB-lite"/>
    </source>
</evidence>
<evidence type="ECO:0000313" key="2">
    <source>
        <dbReference type="EMBL" id="CCK69761.1"/>
    </source>
</evidence>
<dbReference type="EMBL" id="HE978316">
    <property type="protein sequence ID" value="CCK69761.1"/>
    <property type="molecule type" value="Genomic_DNA"/>
</dbReference>
<feature type="compositionally biased region" description="Polar residues" evidence="1">
    <location>
        <begin position="412"/>
        <end position="425"/>
    </location>
</feature>
<gene>
    <name evidence="2" type="primary">KNAG0C06680</name>
    <name evidence="2" type="ordered locus">KNAG_0C06680</name>
</gene>
<feature type="region of interest" description="Disordered" evidence="1">
    <location>
        <begin position="263"/>
        <end position="443"/>
    </location>
</feature>
<accession>J7S6H2</accession>
<name>J7S6H2_HUIN7</name>
<dbReference type="GeneID" id="34525441"/>
<feature type="compositionally biased region" description="Polar residues" evidence="1">
    <location>
        <begin position="386"/>
        <end position="403"/>
    </location>
</feature>
<dbReference type="AlphaFoldDB" id="J7S6H2"/>
<proteinExistence type="predicted"/>
<feature type="compositionally biased region" description="Low complexity" evidence="1">
    <location>
        <begin position="341"/>
        <end position="385"/>
    </location>
</feature>
<dbReference type="Proteomes" id="UP000006310">
    <property type="component" value="Chromosome 3"/>
</dbReference>
<organism evidence="2 3">
    <name type="scientific">Huiozyma naganishii (strain ATCC MYA-139 / BCRC 22969 / CBS 8797 / KCTC 17520 / NBRC 10181 / NCYC 3082 / Yp74L-3)</name>
    <name type="common">Yeast</name>
    <name type="synonym">Kazachstania naganishii</name>
    <dbReference type="NCBI Taxonomy" id="1071383"/>
    <lineage>
        <taxon>Eukaryota</taxon>
        <taxon>Fungi</taxon>
        <taxon>Dikarya</taxon>
        <taxon>Ascomycota</taxon>
        <taxon>Saccharomycotina</taxon>
        <taxon>Saccharomycetes</taxon>
        <taxon>Saccharomycetales</taxon>
        <taxon>Saccharomycetaceae</taxon>
        <taxon>Huiozyma</taxon>
    </lineage>
</organism>
<dbReference type="KEGG" id="kng:KNAG_0C06680"/>
<dbReference type="eggNOG" id="KOG1216">
    <property type="taxonomic scope" value="Eukaryota"/>
</dbReference>
<protein>
    <recommendedName>
        <fullName evidence="4">Hyphally-regulated cell wall protein N-terminal domain-containing protein</fullName>
    </recommendedName>
</protein>